<dbReference type="Proteomes" id="UP000293360">
    <property type="component" value="Unassembled WGS sequence"/>
</dbReference>
<name>A0A4Q4TGF9_9PEZI</name>
<feature type="signal peptide" evidence="3">
    <location>
        <begin position="1"/>
        <end position="20"/>
    </location>
</feature>
<evidence type="ECO:0008006" key="6">
    <source>
        <dbReference type="Google" id="ProtNLM"/>
    </source>
</evidence>
<accession>A0A4Q4TGF9</accession>
<evidence type="ECO:0000256" key="1">
    <source>
        <dbReference type="SAM" id="MobiDB-lite"/>
    </source>
</evidence>
<evidence type="ECO:0000256" key="3">
    <source>
        <dbReference type="SAM" id="SignalP"/>
    </source>
</evidence>
<keyword evidence="2" id="KW-0812">Transmembrane</keyword>
<keyword evidence="3" id="KW-0732">Signal</keyword>
<proteinExistence type="predicted"/>
<protein>
    <recommendedName>
        <fullName evidence="6">SCP domain-containing protein</fullName>
    </recommendedName>
</protein>
<dbReference type="AlphaFoldDB" id="A0A4Q4TGF9"/>
<keyword evidence="2" id="KW-0472">Membrane</keyword>
<reference evidence="4 5" key="1">
    <citation type="submission" date="2018-06" db="EMBL/GenBank/DDBJ databases">
        <title>Complete Genomes of Monosporascus.</title>
        <authorList>
            <person name="Robinson A.J."/>
            <person name="Natvig D.O."/>
        </authorList>
    </citation>
    <scope>NUCLEOTIDE SEQUENCE [LARGE SCALE GENOMIC DNA]</scope>
    <source>
        <strain evidence="4 5">CBS 110550</strain>
    </source>
</reference>
<evidence type="ECO:0000256" key="2">
    <source>
        <dbReference type="SAM" id="Phobius"/>
    </source>
</evidence>
<dbReference type="EMBL" id="QJNU01000147">
    <property type="protein sequence ID" value="RYP05951.1"/>
    <property type="molecule type" value="Genomic_DNA"/>
</dbReference>
<comment type="caution">
    <text evidence="4">The sequence shown here is derived from an EMBL/GenBank/DDBJ whole genome shotgun (WGS) entry which is preliminary data.</text>
</comment>
<keyword evidence="5" id="KW-1185">Reference proteome</keyword>
<feature type="region of interest" description="Disordered" evidence="1">
    <location>
        <begin position="97"/>
        <end position="116"/>
    </location>
</feature>
<keyword evidence="2" id="KW-1133">Transmembrane helix</keyword>
<sequence length="194" mass="19982">MQAIVQLPLILFLLFHHAGGAILSLTPHTTTTGCHTTTGWNSTTTGWNSTTTGWNSTSSLPSPFLPPIPTPSIALPSSDPSPPSTVLALAAETPAAPELAAASAPTPTTPPRPVDEEAAREFREMWGDRYRQTTYWSCAASEGVFKGHCGWHEPIIAVEASGAAGGRGGLGRSGVAALVGVAFAAAVIIGGWLA</sequence>
<gene>
    <name evidence="4" type="ORF">DL764_003455</name>
</gene>
<organism evidence="4 5">
    <name type="scientific">Monosporascus ibericus</name>
    <dbReference type="NCBI Taxonomy" id="155417"/>
    <lineage>
        <taxon>Eukaryota</taxon>
        <taxon>Fungi</taxon>
        <taxon>Dikarya</taxon>
        <taxon>Ascomycota</taxon>
        <taxon>Pezizomycotina</taxon>
        <taxon>Sordariomycetes</taxon>
        <taxon>Xylariomycetidae</taxon>
        <taxon>Xylariales</taxon>
        <taxon>Xylariales incertae sedis</taxon>
        <taxon>Monosporascus</taxon>
    </lineage>
</organism>
<feature type="transmembrane region" description="Helical" evidence="2">
    <location>
        <begin position="174"/>
        <end position="193"/>
    </location>
</feature>
<feature type="compositionally biased region" description="Low complexity" evidence="1">
    <location>
        <begin position="97"/>
        <end position="106"/>
    </location>
</feature>
<feature type="chain" id="PRO_5020776318" description="SCP domain-containing protein" evidence="3">
    <location>
        <begin position="21"/>
        <end position="194"/>
    </location>
</feature>
<evidence type="ECO:0000313" key="5">
    <source>
        <dbReference type="Proteomes" id="UP000293360"/>
    </source>
</evidence>
<evidence type="ECO:0000313" key="4">
    <source>
        <dbReference type="EMBL" id="RYP05951.1"/>
    </source>
</evidence>
<dbReference type="OrthoDB" id="3542181at2759"/>